<evidence type="ECO:0000256" key="1">
    <source>
        <dbReference type="ARBA" id="ARBA00004123"/>
    </source>
</evidence>
<keyword evidence="12" id="KW-1185">Reference proteome</keyword>
<evidence type="ECO:0000256" key="10">
    <source>
        <dbReference type="PIRSR" id="PIRSR028973-2"/>
    </source>
</evidence>
<dbReference type="PANTHER" id="PTHR12978">
    <property type="entry name" value="HISTIDINE TRIAD HIT PROTEIN MEMBER"/>
    <property type="match status" value="1"/>
</dbReference>
<dbReference type="EC" id="3.6.1.59" evidence="3 8"/>
<proteinExistence type="inferred from homology"/>
<dbReference type="AlphaFoldDB" id="A0ABD0YBC3"/>
<evidence type="ECO:0000256" key="4">
    <source>
        <dbReference type="ARBA" id="ARBA00015636"/>
    </source>
</evidence>
<dbReference type="Proteomes" id="UP001558652">
    <property type="component" value="Unassembled WGS sequence"/>
</dbReference>
<comment type="function">
    <text evidence="8">Decapping scavenger enzyme that catalyzes the cleavage of a residual cap structure following the degradation of mRNAs by the 3'-&gt;5' exosome-mediated mRNA decay pathway.</text>
</comment>
<dbReference type="GO" id="GO:0005634">
    <property type="term" value="C:nucleus"/>
    <property type="evidence" value="ECO:0007669"/>
    <property type="project" value="UniProtKB-SubCell"/>
</dbReference>
<name>A0ABD0YBC3_9HEMI</name>
<evidence type="ECO:0000313" key="11">
    <source>
        <dbReference type="EMBL" id="KAL1124635.1"/>
    </source>
</evidence>
<dbReference type="PANTHER" id="PTHR12978:SF0">
    <property type="entry name" value="M7GPPPX DIPHOSPHATASE"/>
    <property type="match status" value="1"/>
</dbReference>
<protein>
    <recommendedName>
        <fullName evidence="4 8">m7GpppX diphosphatase</fullName>
        <ecNumber evidence="3 8">3.6.1.59</ecNumber>
    </recommendedName>
</protein>
<dbReference type="FunFam" id="3.30.428.10:FF:000006">
    <property type="entry name" value="m7GpppX diphosphatase"/>
    <property type="match status" value="1"/>
</dbReference>
<feature type="binding site" evidence="10">
    <location>
        <begin position="249"/>
        <end position="260"/>
    </location>
    <ligand>
        <name>substrate</name>
    </ligand>
</feature>
<accession>A0ABD0YBC3</accession>
<dbReference type="Pfam" id="PF05652">
    <property type="entry name" value="DcpS"/>
    <property type="match status" value="1"/>
</dbReference>
<dbReference type="Gene3D" id="3.30.428.10">
    <property type="entry name" value="HIT-like"/>
    <property type="match status" value="1"/>
</dbReference>
<evidence type="ECO:0000256" key="5">
    <source>
        <dbReference type="ARBA" id="ARBA00022801"/>
    </source>
</evidence>
<dbReference type="Pfam" id="PF11969">
    <property type="entry name" value="DcpS_C"/>
    <property type="match status" value="1"/>
</dbReference>
<keyword evidence="6 8" id="KW-0539">Nucleus</keyword>
<dbReference type="SUPFAM" id="SSF102860">
    <property type="entry name" value="mRNA decapping enzyme DcpS N-terminal domain"/>
    <property type="match status" value="1"/>
</dbReference>
<dbReference type="GO" id="GO:0000290">
    <property type="term" value="P:deadenylation-dependent decapping of nuclear-transcribed mRNA"/>
    <property type="evidence" value="ECO:0007669"/>
    <property type="project" value="UniProtKB-UniRule"/>
</dbReference>
<evidence type="ECO:0000256" key="3">
    <source>
        <dbReference type="ARBA" id="ARBA00012520"/>
    </source>
</evidence>
<evidence type="ECO:0000256" key="6">
    <source>
        <dbReference type="ARBA" id="ARBA00023242"/>
    </source>
</evidence>
<gene>
    <name evidence="11" type="ORF">AAG570_001259</name>
</gene>
<comment type="catalytic activity">
    <reaction evidence="7 8">
        <text>a 5'-end (N(7)-methyl 5'-triphosphoguanosine)-ribonucleoside in mRNA + H2O = N(7)-methyl-GMP + a 5'-end diphospho-ribonucleoside in mRNA + 2 H(+)</text>
        <dbReference type="Rhea" id="RHEA:65388"/>
        <dbReference type="Rhea" id="RHEA-COMP:17165"/>
        <dbReference type="Rhea" id="RHEA-COMP:17167"/>
        <dbReference type="ChEBI" id="CHEBI:15377"/>
        <dbReference type="ChEBI" id="CHEBI:15378"/>
        <dbReference type="ChEBI" id="CHEBI:58285"/>
        <dbReference type="ChEBI" id="CHEBI:156461"/>
        <dbReference type="ChEBI" id="CHEBI:167616"/>
        <dbReference type="EC" id="3.6.1.59"/>
    </reaction>
</comment>
<sequence>MDSGTGGTPGESTGGNLVSSKVTQENIKDLSDFVVTRVLSNNGNRKTICAVGKLADSDENGVLFLEKLSFSEEVLKGLCSKQSLLKKEFLNDVYGSYTCLPDVNLNGIKVTFIYPATDKHIAKYESRPHHIIEETPQFYNEITLPHIISGQFNLEWVYNILDHKKEEERIIFEDDDPEKGFILLPDIKWDGKQVDSLYLLCIVRKRGIRSLRDLNGEHLPLLINIKDKGSKVIYDKYSIPESQLRIYIHYQPTFYHLHIHFTYLNFEAPGIFAEKSHLLSTVINNIQLNSKYYKIATLPFAVSESQSLFSAYEEKGK</sequence>
<feature type="binding site" evidence="10">
    <location>
        <position position="186"/>
    </location>
    <ligand>
        <name>substrate</name>
    </ligand>
</feature>
<evidence type="ECO:0000256" key="7">
    <source>
        <dbReference type="ARBA" id="ARBA00048222"/>
    </source>
</evidence>
<dbReference type="GO" id="GO:0006397">
    <property type="term" value="P:mRNA processing"/>
    <property type="evidence" value="ECO:0007669"/>
    <property type="project" value="UniProtKB-KW"/>
</dbReference>
<dbReference type="InterPro" id="IPR008594">
    <property type="entry name" value="DcpS/DCS2"/>
</dbReference>
<feature type="binding site" evidence="10">
    <location>
        <position position="166"/>
    </location>
    <ligand>
        <name>substrate</name>
    </ligand>
</feature>
<keyword evidence="5 8" id="KW-0378">Hydrolase</keyword>
<dbReference type="PIRSF" id="PIRSF028973">
    <property type="entry name" value="Scavenger_mRNA_decap_enz"/>
    <property type="match status" value="1"/>
</dbReference>
<dbReference type="SUPFAM" id="SSF54197">
    <property type="entry name" value="HIT-like"/>
    <property type="match status" value="1"/>
</dbReference>
<feature type="active site" description="Nucleophile" evidence="9">
    <location>
        <position position="258"/>
    </location>
</feature>
<evidence type="ECO:0000256" key="2">
    <source>
        <dbReference type="ARBA" id="ARBA00010208"/>
    </source>
</evidence>
<dbReference type="InterPro" id="IPR036265">
    <property type="entry name" value="HIT-like_sf"/>
</dbReference>
<dbReference type="Gene3D" id="3.30.200.40">
    <property type="entry name" value="Scavenger mRNA decapping enzyme, N-terminal domain"/>
    <property type="match status" value="1"/>
</dbReference>
<organism evidence="11 12">
    <name type="scientific">Ranatra chinensis</name>
    <dbReference type="NCBI Taxonomy" id="642074"/>
    <lineage>
        <taxon>Eukaryota</taxon>
        <taxon>Metazoa</taxon>
        <taxon>Ecdysozoa</taxon>
        <taxon>Arthropoda</taxon>
        <taxon>Hexapoda</taxon>
        <taxon>Insecta</taxon>
        <taxon>Pterygota</taxon>
        <taxon>Neoptera</taxon>
        <taxon>Paraneoptera</taxon>
        <taxon>Hemiptera</taxon>
        <taxon>Heteroptera</taxon>
        <taxon>Panheteroptera</taxon>
        <taxon>Nepomorpha</taxon>
        <taxon>Nepidae</taxon>
        <taxon>Ranatrinae</taxon>
        <taxon>Ranatra</taxon>
    </lineage>
</organism>
<dbReference type="EMBL" id="JBFDAA010000010">
    <property type="protein sequence ID" value="KAL1124635.1"/>
    <property type="molecule type" value="Genomic_DNA"/>
</dbReference>
<evidence type="ECO:0000256" key="9">
    <source>
        <dbReference type="PIRSR" id="PIRSR028973-1"/>
    </source>
</evidence>
<evidence type="ECO:0000313" key="12">
    <source>
        <dbReference type="Proteomes" id="UP001558652"/>
    </source>
</evidence>
<feature type="binding site" evidence="10">
    <location>
        <position position="156"/>
    </location>
    <ligand>
        <name>substrate</name>
    </ligand>
</feature>
<feature type="binding site" evidence="10">
    <location>
        <position position="188"/>
    </location>
    <ligand>
        <name>substrate</name>
    </ligand>
</feature>
<reference evidence="11 12" key="1">
    <citation type="submission" date="2024-07" db="EMBL/GenBank/DDBJ databases">
        <title>Chromosome-level genome assembly of the water stick insect Ranatra chinensis (Heteroptera: Nepidae).</title>
        <authorList>
            <person name="Liu X."/>
        </authorList>
    </citation>
    <scope>NUCLEOTIDE SEQUENCE [LARGE SCALE GENOMIC DNA]</scope>
    <source>
        <strain evidence="11">Cailab_2021Rc</strain>
        <tissue evidence="11">Muscle</tissue>
    </source>
</reference>
<dbReference type="GO" id="GO:0000340">
    <property type="term" value="F:RNA 7-methylguanosine cap binding"/>
    <property type="evidence" value="ECO:0007669"/>
    <property type="project" value="UniProtKB-UniRule"/>
</dbReference>
<evidence type="ECO:0000256" key="8">
    <source>
        <dbReference type="PIRNR" id="PIRNR028973"/>
    </source>
</evidence>
<dbReference type="GO" id="GO:0140932">
    <property type="term" value="F:5'-(N(7)-methyl 5'-triphosphoguanosine)-[mRNA] diphosphatase activity"/>
    <property type="evidence" value="ECO:0007669"/>
    <property type="project" value="UniProtKB-EC"/>
</dbReference>
<keyword evidence="8" id="KW-0507">mRNA processing</keyword>
<comment type="caution">
    <text evidence="11">The sequence shown here is derived from an EMBL/GenBank/DDBJ whole genome shotgun (WGS) entry which is preliminary data.</text>
</comment>
<dbReference type="InterPro" id="IPR011145">
    <property type="entry name" value="Scavenger_mRNA_decap_enz_N"/>
</dbReference>
<comment type="similarity">
    <text evidence="2 8">Belongs to the HIT family.</text>
</comment>
<comment type="subcellular location">
    <subcellularLocation>
        <location evidence="1 8">Nucleus</location>
    </subcellularLocation>
</comment>